<dbReference type="OrthoDB" id="437233at2"/>
<proteinExistence type="predicted"/>
<protein>
    <submittedName>
        <fullName evidence="2">Uncharacterized protein</fullName>
    </submittedName>
</protein>
<organism evidence="2 3">
    <name type="scientific">Rippkaea orientalis (strain PCC 8801 / RF-1)</name>
    <name type="common">Cyanothece sp. (strain PCC 8801)</name>
    <dbReference type="NCBI Taxonomy" id="41431"/>
    <lineage>
        <taxon>Bacteria</taxon>
        <taxon>Bacillati</taxon>
        <taxon>Cyanobacteriota</taxon>
        <taxon>Cyanophyceae</taxon>
        <taxon>Oscillatoriophycideae</taxon>
        <taxon>Chroococcales</taxon>
        <taxon>Aphanothecaceae</taxon>
        <taxon>Rippkaea</taxon>
        <taxon>Rippkaea orientalis</taxon>
    </lineage>
</organism>
<dbReference type="HOGENOM" id="CLU_465991_0_0_3"/>
<gene>
    <name evidence="2" type="ordered locus">PCC8801_0889</name>
</gene>
<keyword evidence="3" id="KW-1185">Reference proteome</keyword>
<dbReference type="RefSeq" id="WP_012594242.1">
    <property type="nucleotide sequence ID" value="NC_011726.1"/>
</dbReference>
<evidence type="ECO:0000313" key="2">
    <source>
        <dbReference type="EMBL" id="ACK64967.1"/>
    </source>
</evidence>
<feature type="coiled-coil region" evidence="1">
    <location>
        <begin position="82"/>
        <end position="109"/>
    </location>
</feature>
<dbReference type="EMBL" id="CP001287">
    <property type="protein sequence ID" value="ACK64967.1"/>
    <property type="molecule type" value="Genomic_DNA"/>
</dbReference>
<dbReference type="STRING" id="41431.PCC8801_0889"/>
<evidence type="ECO:0000256" key="1">
    <source>
        <dbReference type="SAM" id="Coils"/>
    </source>
</evidence>
<keyword evidence="1" id="KW-0175">Coiled coil</keyword>
<dbReference type="Gene3D" id="1.20.5.1230">
    <property type="entry name" value="Apolipoprotein A-I"/>
    <property type="match status" value="1"/>
</dbReference>
<name>B7JZM4_RIPO1</name>
<dbReference type="eggNOG" id="COG0443">
    <property type="taxonomic scope" value="Bacteria"/>
</dbReference>
<reference evidence="3" key="1">
    <citation type="journal article" date="2011" name="MBio">
        <title>Novel metabolic attributes of the genus Cyanothece, comprising a group of unicellular nitrogen-fixing Cyanobacteria.</title>
        <authorList>
            <person name="Bandyopadhyay A."/>
            <person name="Elvitigala T."/>
            <person name="Welsh E."/>
            <person name="Stockel J."/>
            <person name="Liberton M."/>
            <person name="Min H."/>
            <person name="Sherman L.A."/>
            <person name="Pakrasi H.B."/>
        </authorList>
    </citation>
    <scope>NUCLEOTIDE SEQUENCE [LARGE SCALE GENOMIC DNA]</scope>
    <source>
        <strain evidence="3">PCC 8801</strain>
    </source>
</reference>
<dbReference type="AlphaFoldDB" id="B7JZM4"/>
<accession>B7JZM4</accession>
<evidence type="ECO:0000313" key="3">
    <source>
        <dbReference type="Proteomes" id="UP000008204"/>
    </source>
</evidence>
<sequence length="555" mass="63387">MAIQDDLQSLIADLERILWEGQLSDNREVSTLLERVRYYLLTRQFSENSENYDQKVEKLTEIILTRLETHITDWLKPLGNDLENFRNQRQSLLQEIQQLEQQRQKMMGEFLQGLTRRCTELLQDSLVSSQQSSQGLELEHQLDSRLKTIFSTLGQDLQSYSESLAEGLERMHNLGQQGEAKFLAYCNRLQEQLEITLRQPTLEGSNTQLNPIIESSPQRYYLGLNLAWARLNVVLVQINPNHPEESLIYPLEGSFNSLSGLVSINPMVKDLSKEALIGIKEALIPQMTDLTLELAGIMVICPSQWTENDRTQWQDILLENDWISTGEQIIWVDQAIALVVSLLSPSEKVVPTLVLTVGQQLTQLALVKAEDDLPSLMTQKVNYGLESLDQDIFSQLIEPQWRSQLSPDLPPLRPPFPQAGQPDLSLRKIFSQQLQEHPLGDAFLEAAKLTRLILQHQESFTTTLGQQSWGVTRQELNEKIIDDWIQQLEPILNNLLAELSENSLEQVIINGEEIETITSILSPWLQEKLPQTTIISQPNQETDLTQAFIYVGCFL</sequence>
<dbReference type="KEGG" id="cyp:PCC8801_0889"/>
<dbReference type="Proteomes" id="UP000008204">
    <property type="component" value="Chromosome"/>
</dbReference>